<dbReference type="GO" id="GO:0006811">
    <property type="term" value="P:monoatomic ion transport"/>
    <property type="evidence" value="ECO:0007669"/>
    <property type="project" value="UniProtKB-KW"/>
</dbReference>
<dbReference type="Proteomes" id="UP000758603">
    <property type="component" value="Unassembled WGS sequence"/>
</dbReference>
<gene>
    <name evidence="13" type="ORF">BKA67DRAFT_500545</name>
</gene>
<evidence type="ECO:0000313" key="13">
    <source>
        <dbReference type="EMBL" id="KAH6646538.1"/>
    </source>
</evidence>
<feature type="transmembrane region" description="Helical" evidence="12">
    <location>
        <begin position="296"/>
        <end position="320"/>
    </location>
</feature>
<keyword evidence="9 12" id="KW-0472">Membrane</keyword>
<comment type="function">
    <text evidence="1">Mediates high-affinity intracellular uptake of the rare oligo-element molybdenum.</text>
</comment>
<dbReference type="PANTHER" id="PTHR23516:SF1">
    <property type="entry name" value="MOLYBDATE-ANION TRANSPORTER"/>
    <property type="match status" value="1"/>
</dbReference>
<evidence type="ECO:0000256" key="3">
    <source>
        <dbReference type="ARBA" id="ARBA00021242"/>
    </source>
</evidence>
<keyword evidence="7 12" id="KW-1133">Transmembrane helix</keyword>
<evidence type="ECO:0000256" key="12">
    <source>
        <dbReference type="SAM" id="Phobius"/>
    </source>
</evidence>
<evidence type="ECO:0000256" key="4">
    <source>
        <dbReference type="ARBA" id="ARBA00022448"/>
    </source>
</evidence>
<dbReference type="OrthoDB" id="263957at2759"/>
<dbReference type="RefSeq" id="XP_045953052.1">
    <property type="nucleotide sequence ID" value="XM_046097081.1"/>
</dbReference>
<feature type="transmembrane region" description="Helical" evidence="12">
    <location>
        <begin position="220"/>
        <end position="241"/>
    </location>
</feature>
<evidence type="ECO:0000313" key="14">
    <source>
        <dbReference type="Proteomes" id="UP000758603"/>
    </source>
</evidence>
<dbReference type="GO" id="GO:0005886">
    <property type="term" value="C:plasma membrane"/>
    <property type="evidence" value="ECO:0007669"/>
    <property type="project" value="UniProtKB-SubCell"/>
</dbReference>
<dbReference type="AlphaFoldDB" id="A0A9P8RI97"/>
<evidence type="ECO:0000256" key="10">
    <source>
        <dbReference type="ARBA" id="ARBA00030646"/>
    </source>
</evidence>
<evidence type="ECO:0000256" key="7">
    <source>
        <dbReference type="ARBA" id="ARBA00022989"/>
    </source>
</evidence>
<feature type="transmembrane region" description="Helical" evidence="12">
    <location>
        <begin position="32"/>
        <end position="54"/>
    </location>
</feature>
<evidence type="ECO:0000256" key="9">
    <source>
        <dbReference type="ARBA" id="ARBA00023136"/>
    </source>
</evidence>
<dbReference type="InterPro" id="IPR008509">
    <property type="entry name" value="MOT2/MFSD5"/>
</dbReference>
<keyword evidence="5" id="KW-1003">Cell membrane</keyword>
<evidence type="ECO:0000256" key="11">
    <source>
        <dbReference type="ARBA" id="ARBA00032555"/>
    </source>
</evidence>
<reference evidence="13" key="1">
    <citation type="journal article" date="2021" name="Nat. Commun.">
        <title>Genetic determinants of endophytism in the Arabidopsis root mycobiome.</title>
        <authorList>
            <person name="Mesny F."/>
            <person name="Miyauchi S."/>
            <person name="Thiergart T."/>
            <person name="Pickel B."/>
            <person name="Atanasova L."/>
            <person name="Karlsson M."/>
            <person name="Huettel B."/>
            <person name="Barry K.W."/>
            <person name="Haridas S."/>
            <person name="Chen C."/>
            <person name="Bauer D."/>
            <person name="Andreopoulos W."/>
            <person name="Pangilinan J."/>
            <person name="LaButti K."/>
            <person name="Riley R."/>
            <person name="Lipzen A."/>
            <person name="Clum A."/>
            <person name="Drula E."/>
            <person name="Henrissat B."/>
            <person name="Kohler A."/>
            <person name="Grigoriev I.V."/>
            <person name="Martin F.M."/>
            <person name="Hacquard S."/>
        </authorList>
    </citation>
    <scope>NUCLEOTIDE SEQUENCE</scope>
    <source>
        <strain evidence="13">MPI-SDFR-AT-0073</strain>
    </source>
</reference>
<feature type="transmembrane region" description="Helical" evidence="12">
    <location>
        <begin position="96"/>
        <end position="113"/>
    </location>
</feature>
<evidence type="ECO:0000256" key="5">
    <source>
        <dbReference type="ARBA" id="ARBA00022475"/>
    </source>
</evidence>
<evidence type="ECO:0000256" key="1">
    <source>
        <dbReference type="ARBA" id="ARBA00003019"/>
    </source>
</evidence>
<keyword evidence="14" id="KW-1185">Reference proteome</keyword>
<feature type="transmembrane region" description="Helical" evidence="12">
    <location>
        <begin position="261"/>
        <end position="284"/>
    </location>
</feature>
<organism evidence="13 14">
    <name type="scientific">Truncatella angustata</name>
    <dbReference type="NCBI Taxonomy" id="152316"/>
    <lineage>
        <taxon>Eukaryota</taxon>
        <taxon>Fungi</taxon>
        <taxon>Dikarya</taxon>
        <taxon>Ascomycota</taxon>
        <taxon>Pezizomycotina</taxon>
        <taxon>Sordariomycetes</taxon>
        <taxon>Xylariomycetidae</taxon>
        <taxon>Amphisphaeriales</taxon>
        <taxon>Sporocadaceae</taxon>
        <taxon>Truncatella</taxon>
    </lineage>
</organism>
<feature type="non-terminal residue" evidence="13">
    <location>
        <position position="1"/>
    </location>
</feature>
<proteinExistence type="predicted"/>
<dbReference type="SUPFAM" id="SSF103473">
    <property type="entry name" value="MFS general substrate transporter"/>
    <property type="match status" value="1"/>
</dbReference>
<keyword evidence="4" id="KW-0813">Transport</keyword>
<sequence>RWTFLQVYLLVMGSEWLQGPYMYSLLRDDKHLSPAIVAILYTATYGAAAASAPWTGYLTDRFGRRAACLCFCAIHSLATVSILFDRIEILVPGRMLGGIGLSLLWTAFESWMLSEHKSRELEQSSIPMSSMFGIMTTANCMTAILAGLFAHCVVLALGSKTDPFMIGLILDAVAAVLMLCTWNENCGAQLSSSVELNADTWMKKKSWLHEIASLFQNRKILILSLVSCCFEGTIFLLMFYWPGALQEAHSLDGADVDVTTPYGVIFANFMASMALGALLFGILMDESSGLENSARSLLPIVLLSGALLLAGLSFLTAALAKTETQLFGAFLVLEACNGLYVPGIAYQRGKIVSDAGRASVYGLMNIPLFVFVIIALLTTNKDSG</sequence>
<dbReference type="Gene3D" id="1.20.1250.20">
    <property type="entry name" value="MFS general substrate transporter like domains"/>
    <property type="match status" value="2"/>
</dbReference>
<protein>
    <recommendedName>
        <fullName evidence="3">Molybdate-anion transporter</fullName>
    </recommendedName>
    <alternativeName>
        <fullName evidence="10">Major facilitator superfamily domain-containing protein 5</fullName>
    </alternativeName>
    <alternativeName>
        <fullName evidence="11">Molybdate transporter 2 homolog</fullName>
    </alternativeName>
</protein>
<feature type="transmembrane region" description="Helical" evidence="12">
    <location>
        <begin position="66"/>
        <end position="84"/>
    </location>
</feature>
<dbReference type="GO" id="GO:0015098">
    <property type="term" value="F:molybdate ion transmembrane transporter activity"/>
    <property type="evidence" value="ECO:0007669"/>
    <property type="project" value="InterPro"/>
</dbReference>
<feature type="transmembrane region" description="Helical" evidence="12">
    <location>
        <begin position="134"/>
        <end position="158"/>
    </location>
</feature>
<dbReference type="InterPro" id="IPR036259">
    <property type="entry name" value="MFS_trans_sf"/>
</dbReference>
<name>A0A9P8RI97_9PEZI</name>
<accession>A0A9P8RI97</accession>
<dbReference type="EMBL" id="JAGPXC010000009">
    <property type="protein sequence ID" value="KAH6646538.1"/>
    <property type="molecule type" value="Genomic_DNA"/>
</dbReference>
<evidence type="ECO:0000256" key="8">
    <source>
        <dbReference type="ARBA" id="ARBA00023065"/>
    </source>
</evidence>
<comment type="subcellular location">
    <subcellularLocation>
        <location evidence="2">Cell membrane</location>
        <topology evidence="2">Multi-pass membrane protein</topology>
    </subcellularLocation>
</comment>
<comment type="caution">
    <text evidence="13">The sequence shown here is derived from an EMBL/GenBank/DDBJ whole genome shotgun (WGS) entry which is preliminary data.</text>
</comment>
<dbReference type="GeneID" id="70125973"/>
<evidence type="ECO:0000256" key="2">
    <source>
        <dbReference type="ARBA" id="ARBA00004651"/>
    </source>
</evidence>
<feature type="non-terminal residue" evidence="13">
    <location>
        <position position="384"/>
    </location>
</feature>
<keyword evidence="6 12" id="KW-0812">Transmembrane</keyword>
<dbReference type="PANTHER" id="PTHR23516">
    <property type="entry name" value="SAM (S-ADENOSYL METHIONINE) TRANSPORTER"/>
    <property type="match status" value="1"/>
</dbReference>
<feature type="transmembrane region" description="Helical" evidence="12">
    <location>
        <begin position="326"/>
        <end position="346"/>
    </location>
</feature>
<keyword evidence="8" id="KW-0406">Ion transport</keyword>
<feature type="transmembrane region" description="Helical" evidence="12">
    <location>
        <begin position="358"/>
        <end position="378"/>
    </location>
</feature>
<evidence type="ECO:0000256" key="6">
    <source>
        <dbReference type="ARBA" id="ARBA00022692"/>
    </source>
</evidence>
<dbReference type="Pfam" id="PF05631">
    <property type="entry name" value="MFS_5"/>
    <property type="match status" value="1"/>
</dbReference>